<dbReference type="PROSITE" id="PS00893">
    <property type="entry name" value="NUDIX_BOX"/>
    <property type="match status" value="1"/>
</dbReference>
<evidence type="ECO:0000256" key="4">
    <source>
        <dbReference type="SAM" id="MobiDB-lite"/>
    </source>
</evidence>
<comment type="caution">
    <text evidence="6">The sequence shown here is derived from an EMBL/GenBank/DDBJ whole genome shotgun (WGS) entry which is preliminary data.</text>
</comment>
<dbReference type="InterPro" id="IPR015797">
    <property type="entry name" value="NUDIX_hydrolase-like_dom_sf"/>
</dbReference>
<proteinExistence type="predicted"/>
<dbReference type="CDD" id="cd04685">
    <property type="entry name" value="NUDIX_Hydrolase"/>
    <property type="match status" value="1"/>
</dbReference>
<dbReference type="PROSITE" id="PS51462">
    <property type="entry name" value="NUDIX"/>
    <property type="match status" value="1"/>
</dbReference>
<feature type="compositionally biased region" description="Polar residues" evidence="4">
    <location>
        <begin position="1"/>
        <end position="14"/>
    </location>
</feature>
<dbReference type="SUPFAM" id="SSF55811">
    <property type="entry name" value="Nudix"/>
    <property type="match status" value="1"/>
</dbReference>
<dbReference type="RefSeq" id="WP_078895037.1">
    <property type="nucleotide sequence ID" value="NZ_BAABBU010000005.1"/>
</dbReference>
<dbReference type="InterPro" id="IPR020084">
    <property type="entry name" value="NUDIX_hydrolase_CS"/>
</dbReference>
<evidence type="ECO:0000256" key="1">
    <source>
        <dbReference type="ARBA" id="ARBA00001946"/>
    </source>
</evidence>
<dbReference type="Proteomes" id="UP001501845">
    <property type="component" value="Unassembled WGS sequence"/>
</dbReference>
<keyword evidence="7" id="KW-1185">Reference proteome</keyword>
<evidence type="ECO:0000256" key="3">
    <source>
        <dbReference type="ARBA" id="ARBA00022842"/>
    </source>
</evidence>
<gene>
    <name evidence="6" type="ORF">GCM10022285_10150</name>
</gene>
<protein>
    <recommendedName>
        <fullName evidence="5">Nudix hydrolase domain-containing protein</fullName>
    </recommendedName>
</protein>
<organism evidence="6 7">
    <name type="scientific">Streptomyces tunisiensis</name>
    <dbReference type="NCBI Taxonomy" id="948699"/>
    <lineage>
        <taxon>Bacteria</taxon>
        <taxon>Bacillati</taxon>
        <taxon>Actinomycetota</taxon>
        <taxon>Actinomycetes</taxon>
        <taxon>Kitasatosporales</taxon>
        <taxon>Streptomycetaceae</taxon>
        <taxon>Streptomyces</taxon>
    </lineage>
</organism>
<keyword evidence="3" id="KW-0460">Magnesium</keyword>
<evidence type="ECO:0000256" key="2">
    <source>
        <dbReference type="ARBA" id="ARBA00022801"/>
    </source>
</evidence>
<evidence type="ECO:0000313" key="6">
    <source>
        <dbReference type="EMBL" id="GAA4126121.1"/>
    </source>
</evidence>
<dbReference type="Gene3D" id="3.90.79.10">
    <property type="entry name" value="Nucleoside Triphosphate Pyrophosphohydrolase"/>
    <property type="match status" value="1"/>
</dbReference>
<feature type="region of interest" description="Disordered" evidence="4">
    <location>
        <begin position="1"/>
        <end position="30"/>
    </location>
</feature>
<dbReference type="InterPro" id="IPR000086">
    <property type="entry name" value="NUDIX_hydrolase_dom"/>
</dbReference>
<keyword evidence="2" id="KW-0378">Hydrolase</keyword>
<dbReference type="PANTHER" id="PTHR43046:SF12">
    <property type="entry name" value="GDP-MANNOSE MANNOSYL HYDROLASE"/>
    <property type="match status" value="1"/>
</dbReference>
<reference evidence="7" key="1">
    <citation type="journal article" date="2019" name="Int. J. Syst. Evol. Microbiol.">
        <title>The Global Catalogue of Microorganisms (GCM) 10K type strain sequencing project: providing services to taxonomists for standard genome sequencing and annotation.</title>
        <authorList>
            <consortium name="The Broad Institute Genomics Platform"/>
            <consortium name="The Broad Institute Genome Sequencing Center for Infectious Disease"/>
            <person name="Wu L."/>
            <person name="Ma J."/>
        </authorList>
    </citation>
    <scope>NUCLEOTIDE SEQUENCE [LARGE SCALE GENOMIC DNA]</scope>
    <source>
        <strain evidence="7">JCM 17589</strain>
    </source>
</reference>
<feature type="domain" description="Nudix hydrolase" evidence="5">
    <location>
        <begin position="29"/>
        <end position="170"/>
    </location>
</feature>
<name>A0ABP7XU87_9ACTN</name>
<evidence type="ECO:0000259" key="5">
    <source>
        <dbReference type="PROSITE" id="PS51462"/>
    </source>
</evidence>
<dbReference type="EMBL" id="BAABBU010000005">
    <property type="protein sequence ID" value="GAA4126121.1"/>
    <property type="molecule type" value="Genomic_DNA"/>
</dbReference>
<comment type="cofactor">
    <cofactor evidence="1">
        <name>Mg(2+)</name>
        <dbReference type="ChEBI" id="CHEBI:18420"/>
    </cofactor>
</comment>
<dbReference type="Pfam" id="PF00293">
    <property type="entry name" value="NUDIX"/>
    <property type="match status" value="1"/>
</dbReference>
<evidence type="ECO:0000313" key="7">
    <source>
        <dbReference type="Proteomes" id="UP001501845"/>
    </source>
</evidence>
<accession>A0ABP7XU87</accession>
<sequence>MQQSAVTRLTSGNAPDSARRHCQADPTRTPGRAARVAVLDSAGAVFLFRYDNTEVGVHRAMPGGGMEPGESPLEAAGREMREETGWSDLVIEDGVLCLWEHDFTRAGVPVRQHEHIYLAYAPHREPAGDLTAAHAEDSIERWRWWSPADLAAGHEPLWPPQLPELLAAVRRSGVPATPVDLGFVPNGPVVRG</sequence>
<dbReference type="PANTHER" id="PTHR43046">
    <property type="entry name" value="GDP-MANNOSE MANNOSYL HYDROLASE"/>
    <property type="match status" value="1"/>
</dbReference>